<accession>A0A1U9ZA37</accession>
<comment type="similarity">
    <text evidence="2">Belongs to the hyi family.</text>
</comment>
<name>A0A1U9ZA37_9HYPH</name>
<dbReference type="RefSeq" id="WP_018067086.1">
    <property type="nucleotide sequence ID" value="NZ_AQWH01000032.1"/>
</dbReference>
<dbReference type="InterPro" id="IPR026040">
    <property type="entry name" value="HyI-like"/>
</dbReference>
<evidence type="ECO:0000313" key="6">
    <source>
        <dbReference type="Proteomes" id="UP000191135"/>
    </source>
</evidence>
<dbReference type="OrthoDB" id="9786584at2"/>
<keyword evidence="1 2" id="KW-0413">Isomerase</keyword>
<dbReference type="PANTHER" id="PTHR43489:SF3">
    <property type="entry name" value="XYLOSE ISOMERASE DOMAIN PROTEIN TIM BARREL"/>
    <property type="match status" value="1"/>
</dbReference>
<dbReference type="KEGG" id="mmed:Mame_05140"/>
<dbReference type="EMBL" id="CP020333">
    <property type="protein sequence ID" value="AQZ54432.1"/>
    <property type="molecule type" value="Genomic_DNA"/>
</dbReference>
<dbReference type="EC" id="5.3.1.22" evidence="5"/>
<evidence type="ECO:0000256" key="3">
    <source>
        <dbReference type="PIRSR" id="PIRSR006241-50"/>
    </source>
</evidence>
<keyword evidence="5" id="KW-0670">Pyruvate</keyword>
<keyword evidence="5" id="KW-0614">Plasmid</keyword>
<proteinExistence type="inferred from homology"/>
<dbReference type="InterPro" id="IPR036237">
    <property type="entry name" value="Xyl_isomerase-like_sf"/>
</dbReference>
<dbReference type="InterPro" id="IPR013022">
    <property type="entry name" value="Xyl_isomerase-like_TIM-brl"/>
</dbReference>
<dbReference type="PIRSF" id="PIRSF006241">
    <property type="entry name" value="HyI"/>
    <property type="match status" value="1"/>
</dbReference>
<keyword evidence="6" id="KW-1185">Reference proteome</keyword>
<sequence>MSKPEFSACLEWLFAEPSDVFVDRISRAAEAGFSAFEFWLWSNKDIDSMFSVAEEHYIAVAGCVAEPMVPLTDPANHERWLAGLEQSIAVAKRLRVPLLIAQAGDEIQGADRRSQAEALVIALRRAAEMLSGTGVRLGLEPLNTRVDHPGYFLDSTSEAFEVIEKVGRAEVGIVYDLYHSAVMDEPFEETLSGHVDKIVHVHVADHPGRHEPGSGSVDLVRRLRWLLDNHYAGRIGFEFKPMTTDHQALAGMRADFERSLAAV</sequence>
<organism evidence="5 6">
    <name type="scientific">Martelella mediterranea DSM 17316</name>
    <dbReference type="NCBI Taxonomy" id="1122214"/>
    <lineage>
        <taxon>Bacteria</taxon>
        <taxon>Pseudomonadati</taxon>
        <taxon>Pseudomonadota</taxon>
        <taxon>Alphaproteobacteria</taxon>
        <taxon>Hyphomicrobiales</taxon>
        <taxon>Aurantimonadaceae</taxon>
        <taxon>Martelella</taxon>
    </lineage>
</organism>
<dbReference type="SUPFAM" id="SSF51658">
    <property type="entry name" value="Xylose isomerase-like"/>
    <property type="match status" value="1"/>
</dbReference>
<reference evidence="5 6" key="1">
    <citation type="submission" date="2017-03" db="EMBL/GenBank/DDBJ databases">
        <title>Foreign affairs: Plasmid Transfer between Roseobacters and Rhizobia.</title>
        <authorList>
            <person name="Bartling P."/>
            <person name="Bunk B."/>
            <person name="Overmann J."/>
            <person name="Brinkmann H."/>
            <person name="Petersen J."/>
        </authorList>
    </citation>
    <scope>NUCLEOTIDE SEQUENCE [LARGE SCALE GENOMIC DNA]</scope>
    <source>
        <strain evidence="5 6">MACL11</strain>
        <plasmid evidence="6">Plasmid pmm170</plasmid>
    </source>
</reference>
<feature type="domain" description="Xylose isomerase-like TIM barrel" evidence="4">
    <location>
        <begin position="26"/>
        <end position="243"/>
    </location>
</feature>
<protein>
    <submittedName>
        <fullName evidence="5">Hydroxypyruvate isomerase</fullName>
        <ecNumber evidence="5">5.3.1.22</ecNumber>
    </submittedName>
</protein>
<dbReference type="InterPro" id="IPR050417">
    <property type="entry name" value="Sugar_Epim/Isomerase"/>
</dbReference>
<geneLocation type="plasmid" evidence="6">
    <name>pmm170</name>
</geneLocation>
<evidence type="ECO:0000256" key="1">
    <source>
        <dbReference type="ARBA" id="ARBA00023235"/>
    </source>
</evidence>
<dbReference type="eggNOG" id="COG3622">
    <property type="taxonomic scope" value="Bacteria"/>
</dbReference>
<dbReference type="Proteomes" id="UP000191135">
    <property type="component" value="Plasmid pMM170"/>
</dbReference>
<dbReference type="Pfam" id="PF01261">
    <property type="entry name" value="AP_endonuc_2"/>
    <property type="match status" value="1"/>
</dbReference>
<evidence type="ECO:0000259" key="4">
    <source>
        <dbReference type="Pfam" id="PF01261"/>
    </source>
</evidence>
<evidence type="ECO:0000256" key="2">
    <source>
        <dbReference type="PIRNR" id="PIRNR006241"/>
    </source>
</evidence>
<dbReference type="GO" id="GO:0008903">
    <property type="term" value="F:hydroxypyruvate isomerase activity"/>
    <property type="evidence" value="ECO:0007669"/>
    <property type="project" value="UniProtKB-EC"/>
</dbReference>
<feature type="active site" description="Proton donor/acceptor" evidence="3">
    <location>
        <position position="140"/>
    </location>
</feature>
<dbReference type="Gene3D" id="3.20.20.150">
    <property type="entry name" value="Divalent-metal-dependent TIM barrel enzymes"/>
    <property type="match status" value="1"/>
</dbReference>
<feature type="active site" description="Proton donor/acceptor" evidence="3">
    <location>
        <position position="238"/>
    </location>
</feature>
<gene>
    <name evidence="5" type="primary">hyi_2</name>
    <name evidence="5" type="ORF">Mame_05140</name>
</gene>
<dbReference type="AlphaFoldDB" id="A0A1U9ZA37"/>
<evidence type="ECO:0000313" key="5">
    <source>
        <dbReference type="EMBL" id="AQZ54432.1"/>
    </source>
</evidence>
<dbReference type="PANTHER" id="PTHR43489">
    <property type="entry name" value="ISOMERASE"/>
    <property type="match status" value="1"/>
</dbReference>